<name>A0A9P9EVV0_9HYPO</name>
<dbReference type="GO" id="GO:0005975">
    <property type="term" value="P:carbohydrate metabolic process"/>
    <property type="evidence" value="ECO:0007669"/>
    <property type="project" value="InterPro"/>
</dbReference>
<dbReference type="PROSITE" id="PS51762">
    <property type="entry name" value="GH16_2"/>
    <property type="match status" value="1"/>
</dbReference>
<dbReference type="AlphaFoldDB" id="A0A9P9EVV0"/>
<dbReference type="Proteomes" id="UP000738349">
    <property type="component" value="Unassembled WGS sequence"/>
</dbReference>
<dbReference type="PANTHER" id="PTHR10963:SF60">
    <property type="entry name" value="GRAM-NEGATIVE BACTERIA-BINDING PROTEIN 1-RELATED"/>
    <property type="match status" value="1"/>
</dbReference>
<organism evidence="3 4">
    <name type="scientific">Dactylonectria macrodidyma</name>
    <dbReference type="NCBI Taxonomy" id="307937"/>
    <lineage>
        <taxon>Eukaryota</taxon>
        <taxon>Fungi</taxon>
        <taxon>Dikarya</taxon>
        <taxon>Ascomycota</taxon>
        <taxon>Pezizomycotina</taxon>
        <taxon>Sordariomycetes</taxon>
        <taxon>Hypocreomycetidae</taxon>
        <taxon>Hypocreales</taxon>
        <taxon>Nectriaceae</taxon>
        <taxon>Dactylonectria</taxon>
    </lineage>
</organism>
<keyword evidence="4" id="KW-1185">Reference proteome</keyword>
<gene>
    <name evidence="3" type="ORF">EDB81DRAFT_721116</name>
</gene>
<feature type="signal peptide" evidence="1">
    <location>
        <begin position="1"/>
        <end position="19"/>
    </location>
</feature>
<dbReference type="PANTHER" id="PTHR10963">
    <property type="entry name" value="GLYCOSYL HYDROLASE-RELATED"/>
    <property type="match status" value="1"/>
</dbReference>
<dbReference type="SUPFAM" id="SSF49899">
    <property type="entry name" value="Concanavalin A-like lectins/glucanases"/>
    <property type="match status" value="1"/>
</dbReference>
<dbReference type="GO" id="GO:0004553">
    <property type="term" value="F:hydrolase activity, hydrolyzing O-glycosyl compounds"/>
    <property type="evidence" value="ECO:0007669"/>
    <property type="project" value="InterPro"/>
</dbReference>
<proteinExistence type="predicted"/>
<evidence type="ECO:0000313" key="3">
    <source>
        <dbReference type="EMBL" id="KAH7146217.1"/>
    </source>
</evidence>
<dbReference type="InterPro" id="IPR050546">
    <property type="entry name" value="Glycosyl_Hydrlase_16"/>
</dbReference>
<dbReference type="OrthoDB" id="192832at2759"/>
<dbReference type="EMBL" id="JAGMUV010000008">
    <property type="protein sequence ID" value="KAH7146217.1"/>
    <property type="molecule type" value="Genomic_DNA"/>
</dbReference>
<evidence type="ECO:0000313" key="4">
    <source>
        <dbReference type="Proteomes" id="UP000738349"/>
    </source>
</evidence>
<protein>
    <submittedName>
        <fullName evidence="3">Concanavalin A-like lectin/glucanase domain-containing protein</fullName>
    </submittedName>
</protein>
<feature type="chain" id="PRO_5040277472" evidence="1">
    <location>
        <begin position="20"/>
        <end position="286"/>
    </location>
</feature>
<comment type="caution">
    <text evidence="3">The sequence shown here is derived from an EMBL/GenBank/DDBJ whole genome shotgun (WGS) entry which is preliminary data.</text>
</comment>
<dbReference type="Pfam" id="PF00722">
    <property type="entry name" value="Glyco_hydro_16"/>
    <property type="match status" value="1"/>
</dbReference>
<keyword evidence="1" id="KW-0732">Signal</keyword>
<reference evidence="3" key="1">
    <citation type="journal article" date="2021" name="Nat. Commun.">
        <title>Genetic determinants of endophytism in the Arabidopsis root mycobiome.</title>
        <authorList>
            <person name="Mesny F."/>
            <person name="Miyauchi S."/>
            <person name="Thiergart T."/>
            <person name="Pickel B."/>
            <person name="Atanasova L."/>
            <person name="Karlsson M."/>
            <person name="Huettel B."/>
            <person name="Barry K.W."/>
            <person name="Haridas S."/>
            <person name="Chen C."/>
            <person name="Bauer D."/>
            <person name="Andreopoulos W."/>
            <person name="Pangilinan J."/>
            <person name="LaButti K."/>
            <person name="Riley R."/>
            <person name="Lipzen A."/>
            <person name="Clum A."/>
            <person name="Drula E."/>
            <person name="Henrissat B."/>
            <person name="Kohler A."/>
            <person name="Grigoriev I.V."/>
            <person name="Martin F.M."/>
            <person name="Hacquard S."/>
        </authorList>
    </citation>
    <scope>NUCLEOTIDE SEQUENCE</scope>
    <source>
        <strain evidence="3">MPI-CAGE-AT-0147</strain>
    </source>
</reference>
<dbReference type="InterPro" id="IPR000757">
    <property type="entry name" value="Beta-glucanase-like"/>
</dbReference>
<sequence length="286" mass="30973">MQIFSQLLVLASLAGGVFAWDSPTYSGYSKIWVDTFDGSAGQAPDTSKWNIITGYLNVNAEQEVYTASSNNIQRSGGATLQIVPQRDSSALYGWTSGRVESKYVLTPAAGKRTRMEAQIRFGTNAQANKQGIWPAFWMLGNSLRNGGSWPACGEIDIMERVNGIFTGYGTVHCNVYPGGICNEGTGIGGSIGIPDDGWHTWRVDIDRAASSWQSESITWYMDGTQFHQVTGSRIGNQAVWATLAHSPLYFILNLAVGGTWPGNANDATLGSWGAMMEVAYVAHYST</sequence>
<accession>A0A9P9EVV0</accession>
<evidence type="ECO:0000259" key="2">
    <source>
        <dbReference type="PROSITE" id="PS51762"/>
    </source>
</evidence>
<dbReference type="Gene3D" id="2.60.120.200">
    <property type="match status" value="1"/>
</dbReference>
<feature type="domain" description="GH16" evidence="2">
    <location>
        <begin position="18"/>
        <end position="286"/>
    </location>
</feature>
<evidence type="ECO:0000256" key="1">
    <source>
        <dbReference type="SAM" id="SignalP"/>
    </source>
</evidence>
<dbReference type="InterPro" id="IPR013320">
    <property type="entry name" value="ConA-like_dom_sf"/>
</dbReference>
<dbReference type="CDD" id="cd02182">
    <property type="entry name" value="GH16_Strep_laminarinase_like"/>
    <property type="match status" value="1"/>
</dbReference>